<gene>
    <name evidence="1" type="ORF">BT62DRAFT_40072</name>
</gene>
<comment type="caution">
    <text evidence="1">The sequence shown here is derived from an EMBL/GenBank/DDBJ whole genome shotgun (WGS) entry which is preliminary data.</text>
</comment>
<dbReference type="GeneID" id="66103087"/>
<reference evidence="1" key="1">
    <citation type="submission" date="2020-11" db="EMBL/GenBank/DDBJ databases">
        <title>Adaptations for nitrogen fixation in a non-lichenized fungal sporocarp promotes dispersal by wood-feeding termites.</title>
        <authorList>
            <consortium name="DOE Joint Genome Institute"/>
            <person name="Koch R.A."/>
            <person name="Yoon G."/>
            <person name="Arayal U."/>
            <person name="Lail K."/>
            <person name="Amirebrahimi M."/>
            <person name="Labutti K."/>
            <person name="Lipzen A."/>
            <person name="Riley R."/>
            <person name="Barry K."/>
            <person name="Henrissat B."/>
            <person name="Grigoriev I.V."/>
            <person name="Herr J.R."/>
            <person name="Aime M.C."/>
        </authorList>
    </citation>
    <scope>NUCLEOTIDE SEQUENCE</scope>
    <source>
        <strain evidence="1">MCA 3950</strain>
    </source>
</reference>
<dbReference type="RefSeq" id="XP_043046488.1">
    <property type="nucleotide sequence ID" value="XM_043180791.1"/>
</dbReference>
<organism evidence="1 2">
    <name type="scientific">Guyanagaster necrorhizus</name>
    <dbReference type="NCBI Taxonomy" id="856835"/>
    <lineage>
        <taxon>Eukaryota</taxon>
        <taxon>Fungi</taxon>
        <taxon>Dikarya</taxon>
        <taxon>Basidiomycota</taxon>
        <taxon>Agaricomycotina</taxon>
        <taxon>Agaricomycetes</taxon>
        <taxon>Agaricomycetidae</taxon>
        <taxon>Agaricales</taxon>
        <taxon>Marasmiineae</taxon>
        <taxon>Physalacriaceae</taxon>
        <taxon>Guyanagaster</taxon>
    </lineage>
</organism>
<accession>A0A9P8AYT7</accession>
<evidence type="ECO:0000313" key="1">
    <source>
        <dbReference type="EMBL" id="KAG7452988.1"/>
    </source>
</evidence>
<sequence length="167" mass="18169">MLSSKRYSASLSYPGSASVSYVSPAPTRSRLILIVDERAPVHARTYLFIHSRTTGSSHIPRLDPLAPTSQILPPLPNAPLIHDMQFCKLLIQIPMLMVHGSPLSITRSQGPSYPLCRGVKILALTTHAHTGNTHIRSHTLPRQAFKAIVDDVPLTAPSNAVAAIQTR</sequence>
<name>A0A9P8AYT7_9AGAR</name>
<evidence type="ECO:0000313" key="2">
    <source>
        <dbReference type="Proteomes" id="UP000812287"/>
    </source>
</evidence>
<dbReference type="EMBL" id="MU250523">
    <property type="protein sequence ID" value="KAG7452988.1"/>
    <property type="molecule type" value="Genomic_DNA"/>
</dbReference>
<dbReference type="AlphaFoldDB" id="A0A9P8AYT7"/>
<dbReference type="Proteomes" id="UP000812287">
    <property type="component" value="Unassembled WGS sequence"/>
</dbReference>
<keyword evidence="2" id="KW-1185">Reference proteome</keyword>
<proteinExistence type="predicted"/>
<protein>
    <submittedName>
        <fullName evidence="1">Uncharacterized protein</fullName>
    </submittedName>
</protein>